<feature type="transmembrane region" description="Helical" evidence="1">
    <location>
        <begin position="71"/>
        <end position="90"/>
    </location>
</feature>
<evidence type="ECO:0000313" key="2">
    <source>
        <dbReference type="Proteomes" id="UP000887569"/>
    </source>
</evidence>
<sequence length="95" mass="11110">FEVCFEDCIWRLTESDGQIALAEMQIRNFLYTRTARINNSGEHLLEIGTVKVTNLLPDSIYTVLFEEFNLYFGYYALLYNLGCFLVRCLYGRGIF</sequence>
<reference evidence="3" key="1">
    <citation type="submission" date="2022-11" db="UniProtKB">
        <authorList>
            <consortium name="WormBaseParasite"/>
        </authorList>
    </citation>
    <scope>IDENTIFICATION</scope>
</reference>
<keyword evidence="1" id="KW-1133">Transmembrane helix</keyword>
<dbReference type="AlphaFoldDB" id="A0A915BVD9"/>
<accession>A0A915BVD9</accession>
<protein>
    <submittedName>
        <fullName evidence="3">BLTP2/FMP27/Hobbit C-terminal domain-containing protein</fullName>
    </submittedName>
</protein>
<evidence type="ECO:0000313" key="3">
    <source>
        <dbReference type="WBParaSite" id="PgR062_g063_t01"/>
    </source>
</evidence>
<keyword evidence="1" id="KW-0472">Membrane</keyword>
<proteinExistence type="predicted"/>
<organism evidence="2 3">
    <name type="scientific">Parascaris univalens</name>
    <name type="common">Nematode worm</name>
    <dbReference type="NCBI Taxonomy" id="6257"/>
    <lineage>
        <taxon>Eukaryota</taxon>
        <taxon>Metazoa</taxon>
        <taxon>Ecdysozoa</taxon>
        <taxon>Nematoda</taxon>
        <taxon>Chromadorea</taxon>
        <taxon>Rhabditida</taxon>
        <taxon>Spirurina</taxon>
        <taxon>Ascaridomorpha</taxon>
        <taxon>Ascaridoidea</taxon>
        <taxon>Ascarididae</taxon>
        <taxon>Parascaris</taxon>
    </lineage>
</organism>
<dbReference type="Proteomes" id="UP000887569">
    <property type="component" value="Unplaced"/>
</dbReference>
<keyword evidence="1" id="KW-0812">Transmembrane</keyword>
<evidence type="ECO:0000256" key="1">
    <source>
        <dbReference type="SAM" id="Phobius"/>
    </source>
</evidence>
<dbReference type="InterPro" id="IPR045167">
    <property type="entry name" value="Hobbit"/>
</dbReference>
<keyword evidence="2" id="KW-1185">Reference proteome</keyword>
<dbReference type="PANTHER" id="PTHR15678:SF6">
    <property type="entry name" value="BRIDGE-LIKE LIPID TRANSFER PROTEIN FAMILY MEMBER 2"/>
    <property type="match status" value="1"/>
</dbReference>
<name>A0A915BVD9_PARUN</name>
<dbReference type="WBParaSite" id="PgR062_g063_t01">
    <property type="protein sequence ID" value="PgR062_g063_t01"/>
    <property type="gene ID" value="PgR062_g063"/>
</dbReference>
<dbReference type="Pfam" id="PF10344">
    <property type="entry name" value="Hobbit"/>
    <property type="match status" value="1"/>
</dbReference>
<dbReference type="PANTHER" id="PTHR15678">
    <property type="entry name" value="ANTIGEN MLAA-22-RELATED"/>
    <property type="match status" value="1"/>
</dbReference>